<sequence length="380" mass="42821">MNKVNPIILVGPAFPLRGGIAHFNESFAKSLMDEGYPVELVSFYLQYPSILFPGKTQKSEGEPPKGLTIHNWLSSVNPFSWRRAAKKIIALNPQLIVIRFWIPFMAPALGALAKKLRKKGITVIGLIDNAIPHESRGLDKTLSTLFFKHCTAFFTLSESVADDLKVLAPGKKIQTSPHPVYDIFGYPVKKAQAREKLDLDPEQNYILFFGFIRAYKGLDLLIEAMGTDAVRKLDLKLIVAGEFYEDEQKYRDLIQKLDLKDSIIIRSNYIPQDEVKYYFCAANIVAQTYRSATQSGVTQIAYHFERPMLVTDVGGLAETVPNGKVGYVVPPNSGAIAEAIVRFFSEMNEIPFAEKAAVEKERFSWSHFTRKFIDFADQLK</sequence>
<dbReference type="PANTHER" id="PTHR12526">
    <property type="entry name" value="GLYCOSYLTRANSFERASE"/>
    <property type="match status" value="1"/>
</dbReference>
<protein>
    <submittedName>
        <fullName evidence="3">Glycosyltransferase</fullName>
    </submittedName>
</protein>
<dbReference type="Proteomes" id="UP000486602">
    <property type="component" value="Unassembled WGS sequence"/>
</dbReference>
<keyword evidence="3" id="KW-0808">Transferase</keyword>
<dbReference type="AlphaFoldDB" id="A0A7K3WQC2"/>
<evidence type="ECO:0000313" key="3">
    <source>
        <dbReference type="EMBL" id="NEN23221.1"/>
    </source>
</evidence>
<name>A0A7K3WQC2_9FLAO</name>
<feature type="domain" description="Glycosyl transferase family 1" evidence="1">
    <location>
        <begin position="191"/>
        <end position="346"/>
    </location>
</feature>
<dbReference type="Pfam" id="PF00534">
    <property type="entry name" value="Glycos_transf_1"/>
    <property type="match status" value="1"/>
</dbReference>
<feature type="domain" description="Glycosyltransferase subfamily 4-like N-terminal" evidence="2">
    <location>
        <begin position="18"/>
        <end position="179"/>
    </location>
</feature>
<keyword evidence="4" id="KW-1185">Reference proteome</keyword>
<dbReference type="EMBL" id="JAAGVY010000009">
    <property type="protein sequence ID" value="NEN23221.1"/>
    <property type="molecule type" value="Genomic_DNA"/>
</dbReference>
<dbReference type="InterPro" id="IPR028098">
    <property type="entry name" value="Glyco_trans_4-like_N"/>
</dbReference>
<dbReference type="SUPFAM" id="SSF53756">
    <property type="entry name" value="UDP-Glycosyltransferase/glycogen phosphorylase"/>
    <property type="match status" value="1"/>
</dbReference>
<evidence type="ECO:0000259" key="1">
    <source>
        <dbReference type="Pfam" id="PF00534"/>
    </source>
</evidence>
<reference evidence="3 4" key="1">
    <citation type="submission" date="2020-02" db="EMBL/GenBank/DDBJ databases">
        <title>Out from the shadows clarifying the taxonomy of the family Cryomorphaceae and related taxa by utilizing the GTDB taxonomic framework.</title>
        <authorList>
            <person name="Bowman J.P."/>
        </authorList>
    </citation>
    <scope>NUCLEOTIDE SEQUENCE [LARGE SCALE GENOMIC DNA]</scope>
    <source>
        <strain evidence="3 4">QSSC 1-22</strain>
    </source>
</reference>
<dbReference type="Gene3D" id="3.40.50.2000">
    <property type="entry name" value="Glycogen Phosphorylase B"/>
    <property type="match status" value="2"/>
</dbReference>
<accession>A0A7K3WQC2</accession>
<comment type="caution">
    <text evidence="3">The sequence shown here is derived from an EMBL/GenBank/DDBJ whole genome shotgun (WGS) entry which is preliminary data.</text>
</comment>
<dbReference type="GO" id="GO:0016757">
    <property type="term" value="F:glycosyltransferase activity"/>
    <property type="evidence" value="ECO:0007669"/>
    <property type="project" value="InterPro"/>
</dbReference>
<evidence type="ECO:0000313" key="4">
    <source>
        <dbReference type="Proteomes" id="UP000486602"/>
    </source>
</evidence>
<gene>
    <name evidence="3" type="ORF">G3O08_06875</name>
</gene>
<evidence type="ECO:0000259" key="2">
    <source>
        <dbReference type="Pfam" id="PF13439"/>
    </source>
</evidence>
<dbReference type="RefSeq" id="WP_163284225.1">
    <property type="nucleotide sequence ID" value="NZ_JAAGVY010000009.1"/>
</dbReference>
<dbReference type="InterPro" id="IPR001296">
    <property type="entry name" value="Glyco_trans_1"/>
</dbReference>
<dbReference type="Pfam" id="PF13439">
    <property type="entry name" value="Glyco_transf_4"/>
    <property type="match status" value="1"/>
</dbReference>
<organism evidence="3 4">
    <name type="scientific">Cryomorpha ignava</name>
    <dbReference type="NCBI Taxonomy" id="101383"/>
    <lineage>
        <taxon>Bacteria</taxon>
        <taxon>Pseudomonadati</taxon>
        <taxon>Bacteroidota</taxon>
        <taxon>Flavobacteriia</taxon>
        <taxon>Flavobacteriales</taxon>
        <taxon>Cryomorphaceae</taxon>
        <taxon>Cryomorpha</taxon>
    </lineage>
</organism>
<proteinExistence type="predicted"/>